<protein>
    <submittedName>
        <fullName evidence="2">Uncharacterized protein</fullName>
    </submittedName>
</protein>
<dbReference type="Proteomes" id="UP000037136">
    <property type="component" value="Unassembled WGS sequence"/>
</dbReference>
<accession>A0A2A9PFK6</accession>
<sequence length="103" mass="10857">MKFASAFALTLATVAVAHHQSGDGPGLTARDNVLVRRKECSGTRSAEDKCSGKRAKPQNSFHNCKNTDGKCCAKNKDGSGGLDVSRGQGRDDCGYCFTGKCKA</sequence>
<gene>
    <name evidence="2" type="ORF">XA68_12103</name>
</gene>
<organism evidence="2 3">
    <name type="scientific">Ophiocordyceps unilateralis</name>
    <name type="common">Zombie-ant fungus</name>
    <name type="synonym">Torrubia unilateralis</name>
    <dbReference type="NCBI Taxonomy" id="268505"/>
    <lineage>
        <taxon>Eukaryota</taxon>
        <taxon>Fungi</taxon>
        <taxon>Dikarya</taxon>
        <taxon>Ascomycota</taxon>
        <taxon>Pezizomycotina</taxon>
        <taxon>Sordariomycetes</taxon>
        <taxon>Hypocreomycetidae</taxon>
        <taxon>Hypocreales</taxon>
        <taxon>Ophiocordycipitaceae</taxon>
        <taxon>Ophiocordyceps</taxon>
    </lineage>
</organism>
<feature type="chain" id="PRO_5012156925" evidence="1">
    <location>
        <begin position="18"/>
        <end position="103"/>
    </location>
</feature>
<evidence type="ECO:0000313" key="2">
    <source>
        <dbReference type="EMBL" id="PFH59616.1"/>
    </source>
</evidence>
<evidence type="ECO:0000256" key="1">
    <source>
        <dbReference type="SAM" id="SignalP"/>
    </source>
</evidence>
<proteinExistence type="predicted"/>
<dbReference type="EMBL" id="LAZP02000186">
    <property type="protein sequence ID" value="PFH59616.1"/>
    <property type="molecule type" value="Genomic_DNA"/>
</dbReference>
<name>A0A2A9PFK6_OPHUN</name>
<evidence type="ECO:0000313" key="3">
    <source>
        <dbReference type="Proteomes" id="UP000037136"/>
    </source>
</evidence>
<comment type="caution">
    <text evidence="2">The sequence shown here is derived from an EMBL/GenBank/DDBJ whole genome shotgun (WGS) entry which is preliminary data.</text>
</comment>
<dbReference type="AlphaFoldDB" id="A0A2A9PFK6"/>
<reference evidence="2 3" key="1">
    <citation type="journal article" date="2015" name="BMC Genomics">
        <title>Gene expression during zombie ant biting behavior reflects the complexity underlying fungal parasitic behavioral manipulation.</title>
        <authorList>
            <person name="de Bekker C."/>
            <person name="Ohm R.A."/>
            <person name="Loreto R.G."/>
            <person name="Sebastian A."/>
            <person name="Albert I."/>
            <person name="Merrow M."/>
            <person name="Brachmann A."/>
            <person name="Hughes D.P."/>
        </authorList>
    </citation>
    <scope>NUCLEOTIDE SEQUENCE [LARGE SCALE GENOMIC DNA]</scope>
    <source>
        <strain evidence="2 3">SC16a</strain>
    </source>
</reference>
<reference evidence="2 3" key="2">
    <citation type="journal article" date="2017" name="Sci. Rep.">
        <title>Ant-infecting Ophiocordyceps genomes reveal a high diversity of potential behavioral manipulation genes and a possible major role for enterotoxins.</title>
        <authorList>
            <person name="de Bekker C."/>
            <person name="Ohm R.A."/>
            <person name="Evans H.C."/>
            <person name="Brachmann A."/>
            <person name="Hughes D.P."/>
        </authorList>
    </citation>
    <scope>NUCLEOTIDE SEQUENCE [LARGE SCALE GENOMIC DNA]</scope>
    <source>
        <strain evidence="2 3">SC16a</strain>
    </source>
</reference>
<keyword evidence="3" id="KW-1185">Reference proteome</keyword>
<dbReference type="OrthoDB" id="4413676at2759"/>
<keyword evidence="1" id="KW-0732">Signal</keyword>
<feature type="signal peptide" evidence="1">
    <location>
        <begin position="1"/>
        <end position="17"/>
    </location>
</feature>